<dbReference type="PANTHER" id="PTHR22237:SF2">
    <property type="entry name" value="APC MEMBRANE RECRUITMENT PROTEIN 3"/>
    <property type="match status" value="1"/>
</dbReference>
<keyword evidence="8" id="KW-1185">Reference proteome</keyword>
<dbReference type="GO" id="GO:0060828">
    <property type="term" value="P:regulation of canonical Wnt signaling pathway"/>
    <property type="evidence" value="ECO:0000318"/>
    <property type="project" value="GO_Central"/>
</dbReference>
<feature type="region of interest" description="Disordered" evidence="7">
    <location>
        <begin position="551"/>
        <end position="574"/>
    </location>
</feature>
<evidence type="ECO:0000256" key="2">
    <source>
        <dbReference type="ARBA" id="ARBA00007750"/>
    </source>
</evidence>
<dbReference type="Pfam" id="PF09422">
    <property type="entry name" value="AMER"/>
    <property type="match status" value="2"/>
</dbReference>
<name>A0A1L8GAV5_XENLA</name>
<dbReference type="OrthoDB" id="9412224at2759"/>
<dbReference type="KEGG" id="xla:108716224"/>
<evidence type="ECO:0000256" key="3">
    <source>
        <dbReference type="ARBA" id="ARBA00022475"/>
    </source>
</evidence>
<keyword evidence="4" id="KW-0879">Wnt signaling pathway</keyword>
<dbReference type="GO" id="GO:0008013">
    <property type="term" value="F:beta-catenin binding"/>
    <property type="evidence" value="ECO:0000318"/>
    <property type="project" value="GO_Central"/>
</dbReference>
<evidence type="ECO:0000313" key="8">
    <source>
        <dbReference type="Proteomes" id="UP000186698"/>
    </source>
</evidence>
<protein>
    <submittedName>
        <fullName evidence="9">APC membrane recruitment protein 3 isoform X1</fullName>
    </submittedName>
</protein>
<dbReference type="AlphaFoldDB" id="A0A1L8GAV5"/>
<evidence type="ECO:0000313" key="9">
    <source>
        <dbReference type="RefSeq" id="XP_018117834.1"/>
    </source>
</evidence>
<dbReference type="RefSeq" id="XP_018117834.1">
    <property type="nucleotide sequence ID" value="XM_018262345.2"/>
</dbReference>
<dbReference type="CTD" id="108716224"/>
<keyword evidence="5" id="KW-0446">Lipid-binding</keyword>
<dbReference type="GO" id="GO:0016055">
    <property type="term" value="P:Wnt signaling pathway"/>
    <property type="evidence" value="ECO:0007669"/>
    <property type="project" value="UniProtKB-KW"/>
</dbReference>
<comment type="similarity">
    <text evidence="2">Belongs to the Amer family.</text>
</comment>
<keyword evidence="6" id="KW-0472">Membrane</keyword>
<dbReference type="PANTHER" id="PTHR22237">
    <property type="entry name" value="APC MEMBRANE RECRUITMENT PROTEIN 2-RELATED"/>
    <property type="match status" value="1"/>
</dbReference>
<feature type="region of interest" description="Disordered" evidence="7">
    <location>
        <begin position="338"/>
        <end position="388"/>
    </location>
</feature>
<proteinExistence type="inferred from homology"/>
<dbReference type="Bgee" id="108716224">
    <property type="expression patterns" value="Expressed in brain and 1 other cell type or tissue"/>
</dbReference>
<comment type="subcellular location">
    <subcellularLocation>
        <location evidence="1">Cell membrane</location>
        <topology evidence="1">Peripheral membrane protein</topology>
    </subcellularLocation>
</comment>
<organism evidence="8 9">
    <name type="scientific">Xenopus laevis</name>
    <name type="common">African clawed frog</name>
    <dbReference type="NCBI Taxonomy" id="8355"/>
    <lineage>
        <taxon>Eukaryota</taxon>
        <taxon>Metazoa</taxon>
        <taxon>Chordata</taxon>
        <taxon>Craniata</taxon>
        <taxon>Vertebrata</taxon>
        <taxon>Euteleostomi</taxon>
        <taxon>Amphibia</taxon>
        <taxon>Batrachia</taxon>
        <taxon>Anura</taxon>
        <taxon>Pipoidea</taxon>
        <taxon>Pipidae</taxon>
        <taxon>Xenopodinae</taxon>
        <taxon>Xenopus</taxon>
        <taxon>Xenopus</taxon>
    </lineage>
</organism>
<reference evidence="9" key="1">
    <citation type="submission" date="2025-08" db="UniProtKB">
        <authorList>
            <consortium name="RefSeq"/>
        </authorList>
    </citation>
    <scope>IDENTIFICATION</scope>
    <source>
        <strain evidence="9">J_2021</strain>
        <tissue evidence="9">Erythrocytes</tissue>
    </source>
</reference>
<dbReference type="GeneID" id="108716224"/>
<dbReference type="GO" id="GO:0005886">
    <property type="term" value="C:plasma membrane"/>
    <property type="evidence" value="ECO:0000318"/>
    <property type="project" value="GO_Central"/>
</dbReference>
<dbReference type="InterPro" id="IPR019003">
    <property type="entry name" value="AMER"/>
</dbReference>
<sequence length="875" mass="98480">MELLRAKTFIKSYVQNPPENLPCIGVADKKNQNAEMNISGCNNKINGFSTREVSHRKLMKITDNNVRCNKLVKKSKTHDCVSKEERMEEIASANAKGRIPSSVSFSGFENTNGKGNCHSAANQQMIDYRNFVPQIPFVPSVAKTLPRKRISLKKPKKGFKNIFQIKRNKCQDIVSLPEKDRFKQIIFNAEEGKMDSRELYSDELSVYEFSDNELYIDTIDCYRRFCEDVASLKSFDSLTGCGEIFADENPAFLGTDEKKDGHKLKCIPKDHSMSGTFQGGVEKLASPAKSESVDFTRLCGHNKSVKCFCSNLQDGFALFPTSQSMVVKEASQYQVLESPSTDLVSSNESFTDPESPVSTSDEGYCDSTSPGMYDEKKENTTYPRDSYSRDSRDALFELFYDSNESMPCSAIDSTLSISGNSTDNPQSMYSFCVGSEENMATQTPSDLVGDFGLQSSWKGTECLMKLCDTELSLTIGMVNWLRKTGNNSEPLVNNVDSFTSDQHKHAIAAEELPSKNRINTREVCDREDQCTIKHELKSEGQLANDVFNQNETEDHDSKHKKELSGPQIEEAPLCTPDTSLLEKKSGSLVSDNQFNCKMPLLISNEGKYCNQVESYNCYFSKLDNIDSMHLLNSPNEQPPKADNQNDLQSRDLDCVASCMKPTLAENDQNIIKVLENCTNQIASLHISHKNHSYQQEKHMNKENILQSQEVSKNYIKWQKYGVQPAICPALSYRNKPKETNIETEMSQLTDCKEDSKDNHTPAPALTEHIKSQLFTKEMRTPVFLGNPRFLPYFCRNFSPLISRCSSALYKMHNSGEALIFFNSPFKPDESLGNTDEHTRDANCTSNVLGSGEMSKRTELLMPTDYVHGKVSHVLK</sequence>
<dbReference type="AGR" id="Xenbase:XB-GENE-22064853"/>
<accession>A0A1L8GAV5</accession>
<feature type="compositionally biased region" description="Polar residues" evidence="7">
    <location>
        <begin position="338"/>
        <end position="370"/>
    </location>
</feature>
<dbReference type="PaxDb" id="8355-A0A1L8GAV5"/>
<dbReference type="OMA" id="VESYNCY"/>
<dbReference type="Proteomes" id="UP000186698">
    <property type="component" value="Chromosome 5L"/>
</dbReference>
<evidence type="ECO:0000256" key="7">
    <source>
        <dbReference type="SAM" id="MobiDB-lite"/>
    </source>
</evidence>
<dbReference type="GO" id="GO:0005546">
    <property type="term" value="F:phosphatidylinositol-4,5-bisphosphate binding"/>
    <property type="evidence" value="ECO:0000318"/>
    <property type="project" value="GO_Central"/>
</dbReference>
<evidence type="ECO:0000256" key="6">
    <source>
        <dbReference type="ARBA" id="ARBA00023136"/>
    </source>
</evidence>
<evidence type="ECO:0000313" key="10">
    <source>
        <dbReference type="Xenbase" id="XB-GENE-22064853"/>
    </source>
</evidence>
<evidence type="ECO:0000256" key="4">
    <source>
        <dbReference type="ARBA" id="ARBA00022687"/>
    </source>
</evidence>
<gene>
    <name evidence="9 10" type="primary">amer3.L</name>
</gene>
<dbReference type="Xenbase" id="XB-GENE-22064853">
    <property type="gene designation" value="amer3.L"/>
</dbReference>
<evidence type="ECO:0000256" key="5">
    <source>
        <dbReference type="ARBA" id="ARBA00023121"/>
    </source>
</evidence>
<keyword evidence="3" id="KW-1003">Cell membrane</keyword>
<evidence type="ECO:0000256" key="1">
    <source>
        <dbReference type="ARBA" id="ARBA00004202"/>
    </source>
</evidence>